<evidence type="ECO:0000313" key="6">
    <source>
        <dbReference type="Proteomes" id="UP000699691"/>
    </source>
</evidence>
<dbReference type="InterPro" id="IPR011024">
    <property type="entry name" value="G_crystallin-like"/>
</dbReference>
<evidence type="ECO:0000313" key="5">
    <source>
        <dbReference type="EMBL" id="MCA9397690.1"/>
    </source>
</evidence>
<evidence type="ECO:0000256" key="3">
    <source>
        <dbReference type="SAM" id="MobiDB-lite"/>
    </source>
</evidence>
<feature type="region of interest" description="Disordered" evidence="3">
    <location>
        <begin position="676"/>
        <end position="735"/>
    </location>
</feature>
<protein>
    <recommendedName>
        <fullName evidence="4">Beta/gamma crystallin 'Greek key' domain-containing protein</fullName>
    </recommendedName>
</protein>
<evidence type="ECO:0000256" key="1">
    <source>
        <dbReference type="ARBA" id="ARBA00009646"/>
    </source>
</evidence>
<feature type="compositionally biased region" description="Gly residues" evidence="3">
    <location>
        <begin position="697"/>
        <end position="709"/>
    </location>
</feature>
<dbReference type="SMART" id="SM00247">
    <property type="entry name" value="XTALbg"/>
    <property type="match status" value="1"/>
</dbReference>
<feature type="compositionally biased region" description="Polar residues" evidence="3">
    <location>
        <begin position="713"/>
        <end position="722"/>
    </location>
</feature>
<reference evidence="5" key="2">
    <citation type="journal article" date="2021" name="Microbiome">
        <title>Successional dynamics and alternative stable states in a saline activated sludge microbial community over 9 years.</title>
        <authorList>
            <person name="Wang Y."/>
            <person name="Ye J."/>
            <person name="Ju F."/>
            <person name="Liu L."/>
            <person name="Boyd J.A."/>
            <person name="Deng Y."/>
            <person name="Parks D.H."/>
            <person name="Jiang X."/>
            <person name="Yin X."/>
            <person name="Woodcroft B.J."/>
            <person name="Tyson G.W."/>
            <person name="Hugenholtz P."/>
            <person name="Polz M.F."/>
            <person name="Zhang T."/>
        </authorList>
    </citation>
    <scope>NUCLEOTIDE SEQUENCE</scope>
    <source>
        <strain evidence="5">HKST-UBA02</strain>
    </source>
</reference>
<proteinExistence type="inferred from homology"/>
<dbReference type="InterPro" id="IPR001064">
    <property type="entry name" value="Beta/gamma_crystallin"/>
</dbReference>
<accession>A0A955RXC1</accession>
<comment type="caution">
    <text evidence="5">The sequence shown here is derived from an EMBL/GenBank/DDBJ whole genome shotgun (WGS) entry which is preliminary data.</text>
</comment>
<comment type="similarity">
    <text evidence="1">Belongs to the beta/gamma-crystallin family.</text>
</comment>
<dbReference type="PROSITE" id="PS50915">
    <property type="entry name" value="CRYSTALLIN_BETA_GAMMA"/>
    <property type="match status" value="1"/>
</dbReference>
<reference evidence="5" key="1">
    <citation type="submission" date="2020-04" db="EMBL/GenBank/DDBJ databases">
        <authorList>
            <person name="Zhang T."/>
        </authorList>
    </citation>
    <scope>NUCLEOTIDE SEQUENCE</scope>
    <source>
        <strain evidence="5">HKST-UBA02</strain>
    </source>
</reference>
<evidence type="ECO:0000259" key="4">
    <source>
        <dbReference type="PROSITE" id="PS50915"/>
    </source>
</evidence>
<keyword evidence="2" id="KW-0677">Repeat</keyword>
<name>A0A955RXC1_UNCKA</name>
<dbReference type="SUPFAM" id="SSF49695">
    <property type="entry name" value="gamma-Crystallin-like"/>
    <property type="match status" value="1"/>
</dbReference>
<dbReference type="Gene3D" id="2.60.40.10">
    <property type="entry name" value="Immunoglobulins"/>
    <property type="match status" value="1"/>
</dbReference>
<feature type="domain" description="Beta/gamma crystallin 'Greek key'" evidence="4">
    <location>
        <begin position="547"/>
        <end position="588"/>
    </location>
</feature>
<dbReference type="EMBL" id="JAGQKY010000104">
    <property type="protein sequence ID" value="MCA9397690.1"/>
    <property type="molecule type" value="Genomic_DNA"/>
</dbReference>
<feature type="region of interest" description="Disordered" evidence="3">
    <location>
        <begin position="1"/>
        <end position="28"/>
    </location>
</feature>
<organism evidence="5 6">
    <name type="scientific">candidate division WWE3 bacterium</name>
    <dbReference type="NCBI Taxonomy" id="2053526"/>
    <lineage>
        <taxon>Bacteria</taxon>
        <taxon>Katanobacteria</taxon>
    </lineage>
</organism>
<dbReference type="Gene3D" id="2.60.20.10">
    <property type="entry name" value="Crystallins"/>
    <property type="match status" value="1"/>
</dbReference>
<feature type="non-terminal residue" evidence="5">
    <location>
        <position position="866"/>
    </location>
</feature>
<dbReference type="PANTHER" id="PTHR31513">
    <property type="entry name" value="EPHRIN TYPE-B RECEPTOR"/>
    <property type="match status" value="1"/>
</dbReference>
<dbReference type="PANTHER" id="PTHR31513:SF2">
    <property type="entry name" value="MRAZ"/>
    <property type="match status" value="1"/>
</dbReference>
<gene>
    <name evidence="5" type="ORF">KC573_02575</name>
</gene>
<dbReference type="AlphaFoldDB" id="A0A955RXC1"/>
<sequence length="866" mass="90389">MDTGGTVGQGSTALSWSDDDGGSGSLDLGSSYHAPLPLEVADGLQLGFDTGTISNGASFTVAALTPRDTFTYTVESEPFTPPVIVVSYSDPQGSHRFVTPVELDSLADDLIVHSGQMLPDVNVSIVTTAEVDPMNTNDTNFIINSPHPEPIVDANLYLNFVADGNLVEEITQTMTLQPGPTVIPVQWSTDTFSETYDIEADNILIAFWTDAQNNIIDSAARPLSTFQKDPTAKSAISETEWDFGSLVQGEIVEKEITLANIGFAKLWDIATVNGEGLSVTPNNTNRVFPATSQKIKVVLDTAELPAGPYSGQIIIKSSDVVSPQTIINLTGTILPLSGNVLANDVSDYLPWDQTVFITGTFNLNDIVTFSHNIPDEPPNIHPLYVYEEQSGNLLGVGEYGIDFTGEAGTSVDFGDGSAGDLIVNSGETFNINSIRTPLDGIADSGQNIIPVIDVTNFNAGDEILVIQAHGSGAGNYEFKKIVSINDNNLILNKPLQHSYESRLPIATVYREPNFTGIFEVITHNDNNVFNNPIDNDTISSIQVSSGTTVILYQNRDYGGTYETFTQDDPNLSDNLIGDNTTTSVRVFSTQKAQVIRVPNYQNVTVNAGGVLDTLAWNSTTHEGGILVFRANGIVQIDDDINVDWNGHPRGDRGHYGNFIKSHGWQGQSISLEGIQSINANHGGGGGAQGDDDSRDVGAGGGGGGYGTVGQSGQEAGSSSISLPGQGGNTYGSEDLTDAIHFGSGGGGGGADNMVANTGGYGGNGGGIIIIAANEFNTNNHITSNGNNGTNGFSGGNTGGGGGGSGGSILIIGSKVSLGNELVTSLGGAGGQAGLNGGVGGAGGEGRIHVQYCDEISGSTNPPAYEE</sequence>
<dbReference type="Proteomes" id="UP000699691">
    <property type="component" value="Unassembled WGS sequence"/>
</dbReference>
<dbReference type="InterPro" id="IPR013783">
    <property type="entry name" value="Ig-like_fold"/>
</dbReference>
<evidence type="ECO:0000256" key="2">
    <source>
        <dbReference type="ARBA" id="ARBA00022737"/>
    </source>
</evidence>